<comment type="catalytic activity">
    <reaction evidence="22">
        <text>dodecanoyl-CoA + H2O = dodecanoate + CoA + H(+)</text>
        <dbReference type="Rhea" id="RHEA:30135"/>
        <dbReference type="ChEBI" id="CHEBI:15377"/>
        <dbReference type="ChEBI" id="CHEBI:15378"/>
        <dbReference type="ChEBI" id="CHEBI:18262"/>
        <dbReference type="ChEBI" id="CHEBI:57287"/>
        <dbReference type="ChEBI" id="CHEBI:57375"/>
    </reaction>
    <physiologicalReaction direction="left-to-right" evidence="22">
        <dbReference type="Rhea" id="RHEA:30136"/>
    </physiologicalReaction>
</comment>
<evidence type="ECO:0000313" key="25">
    <source>
        <dbReference type="EMBL" id="MBA2888731.1"/>
    </source>
</evidence>
<evidence type="ECO:0000313" key="26">
    <source>
        <dbReference type="Proteomes" id="UP000530928"/>
    </source>
</evidence>
<evidence type="ECO:0000256" key="2">
    <source>
        <dbReference type="ARBA" id="ARBA00004496"/>
    </source>
</evidence>
<keyword evidence="11" id="KW-0472">Membrane</keyword>
<gene>
    <name evidence="25" type="ORF">HNR30_000066</name>
</gene>
<dbReference type="InterPro" id="IPR052365">
    <property type="entry name" value="THEM4/THEM5_acyl-CoA_thioest"/>
</dbReference>
<evidence type="ECO:0000256" key="4">
    <source>
        <dbReference type="ARBA" id="ARBA00022475"/>
    </source>
</evidence>
<evidence type="ECO:0000256" key="7">
    <source>
        <dbReference type="ARBA" id="ARBA00022801"/>
    </source>
</evidence>
<evidence type="ECO:0000256" key="15">
    <source>
        <dbReference type="ARBA" id="ARBA00038456"/>
    </source>
</evidence>
<dbReference type="EC" id="3.1.2.2" evidence="16"/>
<comment type="catalytic activity">
    <reaction evidence="14">
        <text>(9Z)-octadecenoyl-CoA + H2O = (9Z)-octadecenoate + CoA + H(+)</text>
        <dbReference type="Rhea" id="RHEA:40139"/>
        <dbReference type="ChEBI" id="CHEBI:15377"/>
        <dbReference type="ChEBI" id="CHEBI:15378"/>
        <dbReference type="ChEBI" id="CHEBI:30823"/>
        <dbReference type="ChEBI" id="CHEBI:57287"/>
        <dbReference type="ChEBI" id="CHEBI:57387"/>
    </reaction>
    <physiologicalReaction direction="left-to-right" evidence="14">
        <dbReference type="Rhea" id="RHEA:40140"/>
    </physiologicalReaction>
</comment>
<comment type="catalytic activity">
    <reaction evidence="23">
        <text>tetradecanoyl-CoA + H2O = tetradecanoate + CoA + H(+)</text>
        <dbReference type="Rhea" id="RHEA:40119"/>
        <dbReference type="ChEBI" id="CHEBI:15377"/>
        <dbReference type="ChEBI" id="CHEBI:15378"/>
        <dbReference type="ChEBI" id="CHEBI:30807"/>
        <dbReference type="ChEBI" id="CHEBI:57287"/>
        <dbReference type="ChEBI" id="CHEBI:57385"/>
    </reaction>
    <physiologicalReaction direction="left-to-right" evidence="23">
        <dbReference type="Rhea" id="RHEA:40120"/>
    </physiologicalReaction>
</comment>
<organism evidence="25 26">
    <name type="scientific">Nonomuraea soli</name>
    <dbReference type="NCBI Taxonomy" id="1032476"/>
    <lineage>
        <taxon>Bacteria</taxon>
        <taxon>Bacillati</taxon>
        <taxon>Actinomycetota</taxon>
        <taxon>Actinomycetes</taxon>
        <taxon>Streptosporangiales</taxon>
        <taxon>Streptosporangiaceae</taxon>
        <taxon>Nonomuraea</taxon>
    </lineage>
</organism>
<reference evidence="25 26" key="1">
    <citation type="submission" date="2020-07" db="EMBL/GenBank/DDBJ databases">
        <title>Genomic Encyclopedia of Type Strains, Phase IV (KMG-IV): sequencing the most valuable type-strain genomes for metagenomic binning, comparative biology and taxonomic classification.</title>
        <authorList>
            <person name="Goeker M."/>
        </authorList>
    </citation>
    <scope>NUCLEOTIDE SEQUENCE [LARGE SCALE GENOMIC DNA]</scope>
    <source>
        <strain evidence="25 26">DSM 45533</strain>
    </source>
</reference>
<evidence type="ECO:0000256" key="8">
    <source>
        <dbReference type="ARBA" id="ARBA00022832"/>
    </source>
</evidence>
<evidence type="ECO:0000256" key="6">
    <source>
        <dbReference type="ARBA" id="ARBA00022703"/>
    </source>
</evidence>
<comment type="catalytic activity">
    <reaction evidence="20">
        <text>hexadecanoyl-CoA + H2O = hexadecanoate + CoA + H(+)</text>
        <dbReference type="Rhea" id="RHEA:16645"/>
        <dbReference type="ChEBI" id="CHEBI:7896"/>
        <dbReference type="ChEBI" id="CHEBI:15377"/>
        <dbReference type="ChEBI" id="CHEBI:15378"/>
        <dbReference type="ChEBI" id="CHEBI:57287"/>
        <dbReference type="ChEBI" id="CHEBI:57379"/>
        <dbReference type="EC" id="3.1.2.2"/>
    </reaction>
    <physiologicalReaction direction="left-to-right" evidence="20">
        <dbReference type="Rhea" id="RHEA:16646"/>
    </physiologicalReaction>
</comment>
<evidence type="ECO:0000256" key="14">
    <source>
        <dbReference type="ARBA" id="ARBA00037002"/>
    </source>
</evidence>
<keyword evidence="8" id="KW-0276">Fatty acid metabolism</keyword>
<sequence length="206" mass="21708">MTMELTPESRLAAHCELAQQTRDLMDAVALTEVKEDELLAVTAELAALTERLRAASRATPLPFDISPDGNLRHLGNAVIGGANPMALPLVVEMDGLTARAEVTFRPLHEGPPNGVHGGISAMVLDHLLGQAAAAAGFPGMTGTLTLRYLRPVPYGTPLVATAEHTRAEGRKSWADGRIALPDGTPLVEASGVFVMPTAWLGRHPGT</sequence>
<comment type="catalytic activity">
    <reaction evidence="19">
        <text>octanoyl-CoA + H2O = octanoate + CoA + H(+)</text>
        <dbReference type="Rhea" id="RHEA:30143"/>
        <dbReference type="ChEBI" id="CHEBI:15377"/>
        <dbReference type="ChEBI" id="CHEBI:15378"/>
        <dbReference type="ChEBI" id="CHEBI:25646"/>
        <dbReference type="ChEBI" id="CHEBI:57287"/>
        <dbReference type="ChEBI" id="CHEBI:57386"/>
    </reaction>
    <physiologicalReaction direction="left-to-right" evidence="19">
        <dbReference type="Rhea" id="RHEA:30144"/>
    </physiologicalReaction>
</comment>
<keyword evidence="12" id="KW-0966">Cell projection</keyword>
<dbReference type="Pfam" id="PF03061">
    <property type="entry name" value="4HBT"/>
    <property type="match status" value="1"/>
</dbReference>
<keyword evidence="4" id="KW-1003">Cell membrane</keyword>
<evidence type="ECO:0000256" key="9">
    <source>
        <dbReference type="ARBA" id="ARBA00022946"/>
    </source>
</evidence>
<dbReference type="CDD" id="cd03443">
    <property type="entry name" value="PaaI_thioesterase"/>
    <property type="match status" value="1"/>
</dbReference>
<dbReference type="RefSeq" id="WP_181607021.1">
    <property type="nucleotide sequence ID" value="NZ_BAABAM010000001.1"/>
</dbReference>
<evidence type="ECO:0000256" key="10">
    <source>
        <dbReference type="ARBA" id="ARBA00023098"/>
    </source>
</evidence>
<dbReference type="InterPro" id="IPR006683">
    <property type="entry name" value="Thioestr_dom"/>
</dbReference>
<keyword evidence="6" id="KW-0053">Apoptosis</keyword>
<dbReference type="EMBL" id="JACDUR010000001">
    <property type="protein sequence ID" value="MBA2888731.1"/>
    <property type="molecule type" value="Genomic_DNA"/>
</dbReference>
<evidence type="ECO:0000256" key="22">
    <source>
        <dbReference type="ARBA" id="ARBA00048074"/>
    </source>
</evidence>
<evidence type="ECO:0000256" key="12">
    <source>
        <dbReference type="ARBA" id="ARBA00023273"/>
    </source>
</evidence>
<evidence type="ECO:0000256" key="11">
    <source>
        <dbReference type="ARBA" id="ARBA00023136"/>
    </source>
</evidence>
<evidence type="ECO:0000256" key="3">
    <source>
        <dbReference type="ARBA" id="ARBA00004632"/>
    </source>
</evidence>
<evidence type="ECO:0000256" key="23">
    <source>
        <dbReference type="ARBA" id="ARBA00048180"/>
    </source>
</evidence>
<comment type="catalytic activity">
    <reaction evidence="13">
        <text>(5Z,8Z,11Z,14Z)-eicosatetraenoyl-CoA + H2O = (5Z,8Z,11Z,14Z)-eicosatetraenoate + CoA + H(+)</text>
        <dbReference type="Rhea" id="RHEA:40151"/>
        <dbReference type="ChEBI" id="CHEBI:15377"/>
        <dbReference type="ChEBI" id="CHEBI:15378"/>
        <dbReference type="ChEBI" id="CHEBI:32395"/>
        <dbReference type="ChEBI" id="CHEBI:57287"/>
        <dbReference type="ChEBI" id="CHEBI:57368"/>
    </reaction>
    <physiologicalReaction direction="left-to-right" evidence="13">
        <dbReference type="Rhea" id="RHEA:40152"/>
    </physiologicalReaction>
</comment>
<evidence type="ECO:0000256" key="20">
    <source>
        <dbReference type="ARBA" id="ARBA00047734"/>
    </source>
</evidence>
<evidence type="ECO:0000259" key="24">
    <source>
        <dbReference type="Pfam" id="PF03061"/>
    </source>
</evidence>
<evidence type="ECO:0000256" key="17">
    <source>
        <dbReference type="ARBA" id="ARBA00040123"/>
    </source>
</evidence>
<comment type="similarity">
    <text evidence="15">Belongs to the THEM4/THEM5 thioesterase family.</text>
</comment>
<comment type="caution">
    <text evidence="25">The sequence shown here is derived from an EMBL/GenBank/DDBJ whole genome shotgun (WGS) entry which is preliminary data.</text>
</comment>
<evidence type="ECO:0000256" key="16">
    <source>
        <dbReference type="ARBA" id="ARBA00038848"/>
    </source>
</evidence>
<dbReference type="GO" id="GO:0016787">
    <property type="term" value="F:hydrolase activity"/>
    <property type="evidence" value="ECO:0007669"/>
    <property type="project" value="UniProtKB-KW"/>
</dbReference>
<evidence type="ECO:0000256" key="19">
    <source>
        <dbReference type="ARBA" id="ARBA00047588"/>
    </source>
</evidence>
<feature type="domain" description="Thioesterase" evidence="24">
    <location>
        <begin position="115"/>
        <end position="170"/>
    </location>
</feature>
<dbReference type="AlphaFoldDB" id="A0A7W0HMS0"/>
<dbReference type="Proteomes" id="UP000530928">
    <property type="component" value="Unassembled WGS sequence"/>
</dbReference>
<name>A0A7W0HMS0_9ACTN</name>
<protein>
    <recommendedName>
        <fullName evidence="17">Acyl-coenzyme A thioesterase THEM4</fullName>
        <ecNumber evidence="16">3.1.2.2</ecNumber>
    </recommendedName>
    <alternativeName>
        <fullName evidence="18">Thioesterase superfamily member 4</fullName>
    </alternativeName>
</protein>
<dbReference type="InterPro" id="IPR029069">
    <property type="entry name" value="HotDog_dom_sf"/>
</dbReference>
<evidence type="ECO:0000256" key="18">
    <source>
        <dbReference type="ARBA" id="ARBA00043210"/>
    </source>
</evidence>
<dbReference type="GO" id="GO:0006631">
    <property type="term" value="P:fatty acid metabolic process"/>
    <property type="evidence" value="ECO:0007669"/>
    <property type="project" value="UniProtKB-KW"/>
</dbReference>
<comment type="catalytic activity">
    <reaction evidence="21">
        <text>decanoyl-CoA + H2O = decanoate + CoA + H(+)</text>
        <dbReference type="Rhea" id="RHEA:40059"/>
        <dbReference type="ChEBI" id="CHEBI:15377"/>
        <dbReference type="ChEBI" id="CHEBI:15378"/>
        <dbReference type="ChEBI" id="CHEBI:27689"/>
        <dbReference type="ChEBI" id="CHEBI:57287"/>
        <dbReference type="ChEBI" id="CHEBI:61430"/>
    </reaction>
    <physiologicalReaction direction="left-to-right" evidence="21">
        <dbReference type="Rhea" id="RHEA:40060"/>
    </physiologicalReaction>
</comment>
<dbReference type="PANTHER" id="PTHR12418:SF19">
    <property type="entry name" value="ACYL-COENZYME A THIOESTERASE THEM4"/>
    <property type="match status" value="1"/>
</dbReference>
<proteinExistence type="inferred from homology"/>
<keyword evidence="5" id="KW-0963">Cytoplasm</keyword>
<dbReference type="PANTHER" id="PTHR12418">
    <property type="entry name" value="ACYL-COENZYME A THIOESTERASE THEM4"/>
    <property type="match status" value="1"/>
</dbReference>
<dbReference type="GO" id="GO:0005737">
    <property type="term" value="C:cytoplasm"/>
    <property type="evidence" value="ECO:0007669"/>
    <property type="project" value="UniProtKB-SubCell"/>
</dbReference>
<keyword evidence="7" id="KW-0378">Hydrolase</keyword>
<comment type="subcellular location">
    <subcellularLocation>
        <location evidence="3">Cell projection</location>
        <location evidence="3">Ruffle membrane</location>
    </subcellularLocation>
    <subcellularLocation>
        <location evidence="2">Cytoplasm</location>
    </subcellularLocation>
    <subcellularLocation>
        <location evidence="1">Membrane</location>
        <topology evidence="1">Peripheral membrane protein</topology>
    </subcellularLocation>
</comment>
<accession>A0A7W0HMS0</accession>
<evidence type="ECO:0000256" key="21">
    <source>
        <dbReference type="ARBA" id="ARBA00047969"/>
    </source>
</evidence>
<keyword evidence="9" id="KW-0809">Transit peptide</keyword>
<dbReference type="GO" id="GO:0016020">
    <property type="term" value="C:membrane"/>
    <property type="evidence" value="ECO:0007669"/>
    <property type="project" value="UniProtKB-SubCell"/>
</dbReference>
<evidence type="ECO:0000256" key="1">
    <source>
        <dbReference type="ARBA" id="ARBA00004170"/>
    </source>
</evidence>
<dbReference type="Gene3D" id="3.10.129.10">
    <property type="entry name" value="Hotdog Thioesterase"/>
    <property type="match status" value="1"/>
</dbReference>
<evidence type="ECO:0000256" key="5">
    <source>
        <dbReference type="ARBA" id="ARBA00022490"/>
    </source>
</evidence>
<keyword evidence="10" id="KW-0443">Lipid metabolism</keyword>
<keyword evidence="26" id="KW-1185">Reference proteome</keyword>
<dbReference type="SUPFAM" id="SSF54637">
    <property type="entry name" value="Thioesterase/thiol ester dehydrase-isomerase"/>
    <property type="match status" value="1"/>
</dbReference>
<evidence type="ECO:0000256" key="13">
    <source>
        <dbReference type="ARBA" id="ARBA00035852"/>
    </source>
</evidence>